<organism evidence="5 6">
    <name type="scientific">Pandoraea fibrosis</name>
    <dbReference type="NCBI Taxonomy" id="1891094"/>
    <lineage>
        <taxon>Bacteria</taxon>
        <taxon>Pseudomonadati</taxon>
        <taxon>Pseudomonadota</taxon>
        <taxon>Betaproteobacteria</taxon>
        <taxon>Burkholderiales</taxon>
        <taxon>Burkholderiaceae</taxon>
        <taxon>Pandoraea</taxon>
    </lineage>
</organism>
<accession>A0ABX6HWK9</accession>
<keyword evidence="6" id="KW-1185">Reference proteome</keyword>
<dbReference type="InterPro" id="IPR013785">
    <property type="entry name" value="Aldolase_TIM"/>
</dbReference>
<dbReference type="PANTHER" id="PTHR37418:SF2">
    <property type="entry name" value="3-KETO-5-AMINOHEXANOATE CLEAVAGE ENZYME"/>
    <property type="match status" value="1"/>
</dbReference>
<dbReference type="Proteomes" id="UP000035080">
    <property type="component" value="Chromosome"/>
</dbReference>
<evidence type="ECO:0000256" key="4">
    <source>
        <dbReference type="ARBA" id="ARBA00022833"/>
    </source>
</evidence>
<gene>
    <name evidence="5" type="ORF">PI93_021105</name>
</gene>
<dbReference type="Gene3D" id="3.20.20.70">
    <property type="entry name" value="Aldolase class I"/>
    <property type="match status" value="1"/>
</dbReference>
<dbReference type="InterPro" id="IPR008567">
    <property type="entry name" value="BKACE"/>
</dbReference>
<evidence type="ECO:0008006" key="7">
    <source>
        <dbReference type="Google" id="ProtNLM"/>
    </source>
</evidence>
<proteinExistence type="predicted"/>
<keyword evidence="4" id="KW-0862">Zinc</keyword>
<keyword evidence="3" id="KW-0479">Metal-binding</keyword>
<evidence type="ECO:0000256" key="2">
    <source>
        <dbReference type="ARBA" id="ARBA00022679"/>
    </source>
</evidence>
<evidence type="ECO:0000256" key="3">
    <source>
        <dbReference type="ARBA" id="ARBA00022723"/>
    </source>
</evidence>
<protein>
    <recommendedName>
        <fullName evidence="7">3-keto-5-aminohexanoate cleavage protein</fullName>
    </recommendedName>
</protein>
<evidence type="ECO:0000313" key="5">
    <source>
        <dbReference type="EMBL" id="QHF14875.1"/>
    </source>
</evidence>
<dbReference type="EMBL" id="CP047385">
    <property type="protein sequence ID" value="QHF14875.1"/>
    <property type="molecule type" value="Genomic_DNA"/>
</dbReference>
<name>A0ABX6HWK9_9BURK</name>
<keyword evidence="2" id="KW-0808">Transferase</keyword>
<reference evidence="5 6" key="1">
    <citation type="journal article" date="2015" name="Genome Announc.">
        <title>Genome Sequences of Two Pandoraea pnomenusa Isolates Recovered 11 Months Apart from a Cystic Fibrosis Patient.</title>
        <authorList>
            <person name="Ee R."/>
            <person name="Ambrose M."/>
            <person name="Lazenby J."/>
            <person name="Williams P."/>
            <person name="Chan K.G."/>
            <person name="Roddam L."/>
        </authorList>
    </citation>
    <scope>NUCLEOTIDE SEQUENCE [LARGE SCALE GENOMIC DNA]</scope>
    <source>
        <strain evidence="5 6">6399</strain>
    </source>
</reference>
<dbReference type="RefSeq" id="WP_039365130.1">
    <property type="nucleotide sequence ID" value="NZ_CP047385.1"/>
</dbReference>
<dbReference type="Pfam" id="PF05853">
    <property type="entry name" value="BKACE"/>
    <property type="match status" value="1"/>
</dbReference>
<evidence type="ECO:0000313" key="6">
    <source>
        <dbReference type="Proteomes" id="UP000035080"/>
    </source>
</evidence>
<evidence type="ECO:0000256" key="1">
    <source>
        <dbReference type="ARBA" id="ARBA00001947"/>
    </source>
</evidence>
<dbReference type="PANTHER" id="PTHR37418">
    <property type="entry name" value="3-KETO-5-AMINOHEXANOATE CLEAVAGE ENZYME-RELATED"/>
    <property type="match status" value="1"/>
</dbReference>
<sequence>MANSEKHYGAPVVIEAAVTPLRKGAPLQPADVTIAEAKACLAAGAAVIHHHHDFRLSREEATQQIVDIGRGILDAYPSALIYPDYIAGRDSDRAIGRRYQPDALLQPMYDAGVLRMFALDPGFTLFGQMDAEGLPSASVTGGATYAESDAMVAFGRKVGVPISIGVYEPGNLRWIRAYARAGKFPAGSIIKLYFGGDYLMGQDRVPGVTFGLAPTPESLDTYLGMLADVDMPWCVSVQGGALLDLPLARYALELGGHLRVGVEDTAGCTTLTNAQTVEAAVELARQVGRPIARGAEALDVLKRPHAALAA</sequence>
<comment type="cofactor">
    <cofactor evidence="1">
        <name>Zn(2+)</name>
        <dbReference type="ChEBI" id="CHEBI:29105"/>
    </cofactor>
</comment>